<feature type="domain" description="ComEC/Rec2-related protein" evidence="7">
    <location>
        <begin position="221"/>
        <end position="487"/>
    </location>
</feature>
<evidence type="ECO:0000313" key="9">
    <source>
        <dbReference type="EMBL" id="MCC2176703.1"/>
    </source>
</evidence>
<evidence type="ECO:0000259" key="8">
    <source>
        <dbReference type="Pfam" id="PF13567"/>
    </source>
</evidence>
<dbReference type="Pfam" id="PF03772">
    <property type="entry name" value="Competence"/>
    <property type="match status" value="1"/>
</dbReference>
<accession>A0AAW4W100</accession>
<dbReference type="Gene3D" id="3.60.15.10">
    <property type="entry name" value="Ribonuclease Z/Hydroxyacylglutathione hydrolase-like"/>
    <property type="match status" value="1"/>
</dbReference>
<dbReference type="InterPro" id="IPR036866">
    <property type="entry name" value="RibonucZ/Hydroxyglut_hydro"/>
</dbReference>
<feature type="transmembrane region" description="Helical" evidence="6">
    <location>
        <begin position="471"/>
        <end position="490"/>
    </location>
</feature>
<evidence type="ECO:0000256" key="2">
    <source>
        <dbReference type="ARBA" id="ARBA00022475"/>
    </source>
</evidence>
<evidence type="ECO:0000256" key="3">
    <source>
        <dbReference type="ARBA" id="ARBA00022692"/>
    </source>
</evidence>
<dbReference type="GO" id="GO:0005886">
    <property type="term" value="C:plasma membrane"/>
    <property type="evidence" value="ECO:0007669"/>
    <property type="project" value="UniProtKB-SubCell"/>
</dbReference>
<comment type="subcellular location">
    <subcellularLocation>
        <location evidence="1">Cell membrane</location>
        <topology evidence="1">Multi-pass membrane protein</topology>
    </subcellularLocation>
</comment>
<evidence type="ECO:0000256" key="4">
    <source>
        <dbReference type="ARBA" id="ARBA00022989"/>
    </source>
</evidence>
<keyword evidence="4 6" id="KW-1133">Transmembrane helix</keyword>
<dbReference type="PANTHER" id="PTHR30619:SF1">
    <property type="entry name" value="RECOMBINATION PROTEIN 2"/>
    <property type="match status" value="1"/>
</dbReference>
<evidence type="ECO:0000313" key="10">
    <source>
        <dbReference type="Proteomes" id="UP001298753"/>
    </source>
</evidence>
<dbReference type="AlphaFoldDB" id="A0AAW4W100"/>
<feature type="transmembrane region" description="Helical" evidence="6">
    <location>
        <begin position="53"/>
        <end position="72"/>
    </location>
</feature>
<dbReference type="InterPro" id="IPR025405">
    <property type="entry name" value="DUF4131"/>
</dbReference>
<reference evidence="9 10" key="1">
    <citation type="submission" date="2021-10" db="EMBL/GenBank/DDBJ databases">
        <title>Anaerobic single-cell dispensing facilitates the cultivation of human gut bacteria.</title>
        <authorList>
            <person name="Afrizal A."/>
        </authorList>
    </citation>
    <scope>NUCLEOTIDE SEQUENCE [LARGE SCALE GENOMIC DNA]</scope>
    <source>
        <strain evidence="9 10">CLA-AA-H270</strain>
    </source>
</reference>
<dbReference type="RefSeq" id="WP_227600562.1">
    <property type="nucleotide sequence ID" value="NZ_JAJEPX010000013.1"/>
</dbReference>
<feature type="transmembrane region" description="Helical" evidence="6">
    <location>
        <begin position="371"/>
        <end position="394"/>
    </location>
</feature>
<dbReference type="SUPFAM" id="SSF56281">
    <property type="entry name" value="Metallo-hydrolase/oxidoreductase"/>
    <property type="match status" value="1"/>
</dbReference>
<evidence type="ECO:0000256" key="1">
    <source>
        <dbReference type="ARBA" id="ARBA00004651"/>
    </source>
</evidence>
<name>A0AAW4W100_9FIRM</name>
<dbReference type="NCBIfam" id="TIGR00360">
    <property type="entry name" value="ComEC_N-term"/>
    <property type="match status" value="1"/>
</dbReference>
<comment type="caution">
    <text evidence="9">The sequence shown here is derived from an EMBL/GenBank/DDBJ whole genome shotgun (WGS) entry which is preliminary data.</text>
</comment>
<dbReference type="PANTHER" id="PTHR30619">
    <property type="entry name" value="DNA INTERNALIZATION/COMPETENCE PROTEIN COMEC/REC2"/>
    <property type="match status" value="1"/>
</dbReference>
<dbReference type="Proteomes" id="UP001298753">
    <property type="component" value="Unassembled WGS sequence"/>
</dbReference>
<protein>
    <submittedName>
        <fullName evidence="9">ComEC/Rec2 family competence protein</fullName>
    </submittedName>
</protein>
<sequence length="740" mass="79288">MRERPLVYLVPPMAAALYAAVGLELPVQLHIIAPIALLLVLAAVFLRRRKCLLNVFAVLAAAALALTGFAVFRDLRVVPIRALAGETQEITAAALRDAEVYDTDQRVLLSAETADGRQFRLRCYLPETEPPLLAGDRVRVMATLYVPDTLGGFDRAAYQASEGCYIAGAYATDEEHNAVQFEVLDSKRDSLRFAPQRIARFCRNAVQRALPEREAGLLTGLLVGGSKNLSDTDQTAFRIAGLSHLVAVSGLHIGFLVGFCTLLFGKRWGTVASIPLVLLFVPVAGATPSVLRAALMYLTAAGGFLLRRRSGGLNALLMALAVLLLVNPYAIASVGLQLSFASTLGLILFAGKLQHALEKPFAGAPKLVRKALAVITSALSCTVCATIFTVPILLTSFGAVSVLSPISNLMTVGVTSLCFVGGFVLCVAAAVCPALVPMLAGLVRPLISYLLWSANIIADLGFGTLHPNNTFGLAALGIVFAALLVWLTAGKHVKWKAVLPCLAVVLIGLCIAEVQHQNGRYTVTYLPCGSGQAILLSDTEHAMLIDCGSYRNAARQVREWLRWNGLKRLDTVVLTAVDQGHARNLPELMETVEVGELLMPAGCQERKTNADLLSFVHEREAQEVSEPVTLTNPIAPVELFPITEGKLAVSIANEVLILHSPTEKQLSAYLEQNTLPATAELVLSANHLSSGESMAQYAEAAGAQHIIIAASSEKGLRSHKGLDVQSTYKEGEIARQFKKE</sequence>
<keyword evidence="2" id="KW-1003">Cell membrane</keyword>
<keyword evidence="10" id="KW-1185">Reference proteome</keyword>
<proteinExistence type="predicted"/>
<dbReference type="InterPro" id="IPR052159">
    <property type="entry name" value="Competence_DNA_uptake"/>
</dbReference>
<feature type="transmembrane region" description="Helical" evidence="6">
    <location>
        <begin position="414"/>
        <end position="439"/>
    </location>
</feature>
<organism evidence="9 10">
    <name type="scientific">Agathobaculum butyriciproducens</name>
    <dbReference type="NCBI Taxonomy" id="1628085"/>
    <lineage>
        <taxon>Bacteria</taxon>
        <taxon>Bacillati</taxon>
        <taxon>Bacillota</taxon>
        <taxon>Clostridia</taxon>
        <taxon>Eubacteriales</taxon>
        <taxon>Butyricicoccaceae</taxon>
        <taxon>Agathobaculum</taxon>
    </lineage>
</organism>
<feature type="transmembrane region" description="Helical" evidence="6">
    <location>
        <begin position="242"/>
        <end position="264"/>
    </location>
</feature>
<gene>
    <name evidence="9" type="ORF">LKD22_06135</name>
</gene>
<evidence type="ECO:0000259" key="7">
    <source>
        <dbReference type="Pfam" id="PF03772"/>
    </source>
</evidence>
<keyword evidence="5 6" id="KW-0472">Membrane</keyword>
<keyword evidence="3 6" id="KW-0812">Transmembrane</keyword>
<feature type="transmembrane region" description="Helical" evidence="6">
    <location>
        <begin position="497"/>
        <end position="514"/>
    </location>
</feature>
<dbReference type="Pfam" id="PF13567">
    <property type="entry name" value="DUF4131"/>
    <property type="match status" value="1"/>
</dbReference>
<feature type="transmembrane region" description="Helical" evidence="6">
    <location>
        <begin position="27"/>
        <end position="46"/>
    </location>
</feature>
<feature type="transmembrane region" description="Helical" evidence="6">
    <location>
        <begin position="5"/>
        <end position="21"/>
    </location>
</feature>
<feature type="transmembrane region" description="Helical" evidence="6">
    <location>
        <begin position="276"/>
        <end position="297"/>
    </location>
</feature>
<evidence type="ECO:0000256" key="5">
    <source>
        <dbReference type="ARBA" id="ARBA00023136"/>
    </source>
</evidence>
<evidence type="ECO:0000256" key="6">
    <source>
        <dbReference type="SAM" id="Phobius"/>
    </source>
</evidence>
<dbReference type="GeneID" id="98659936"/>
<feature type="transmembrane region" description="Helical" evidence="6">
    <location>
        <begin position="446"/>
        <end position="465"/>
    </location>
</feature>
<dbReference type="EMBL" id="JAJEPX010000013">
    <property type="protein sequence ID" value="MCC2176703.1"/>
    <property type="molecule type" value="Genomic_DNA"/>
</dbReference>
<feature type="transmembrane region" description="Helical" evidence="6">
    <location>
        <begin position="317"/>
        <end position="350"/>
    </location>
</feature>
<dbReference type="InterPro" id="IPR004477">
    <property type="entry name" value="ComEC_N"/>
</dbReference>
<feature type="domain" description="DUF4131" evidence="8">
    <location>
        <begin position="25"/>
        <end position="168"/>
    </location>
</feature>